<accession>Q4N6K1</accession>
<dbReference type="VEuPathDB" id="PiroplasmaDB:TpMuguga_01g01169"/>
<dbReference type="AlphaFoldDB" id="Q4N6K1"/>
<proteinExistence type="predicted"/>
<name>Q4N6K1_THEPA</name>
<dbReference type="eggNOG" id="ENOG502SGAX">
    <property type="taxonomic scope" value="Eukaryota"/>
</dbReference>
<feature type="transmembrane region" description="Helical" evidence="1">
    <location>
        <begin position="38"/>
        <end position="58"/>
    </location>
</feature>
<protein>
    <recommendedName>
        <fullName evidence="4">Mitochondrial import receptor subunit TOM22</fullName>
    </recommendedName>
</protein>
<dbReference type="GeneID" id="3502912"/>
<dbReference type="KEGG" id="tpv:TP01_1169"/>
<keyword evidence="1" id="KW-0812">Transmembrane</keyword>
<reference evidence="2 3" key="1">
    <citation type="journal article" date="2005" name="Science">
        <title>Genome sequence of Theileria parva, a bovine pathogen that transforms lymphocytes.</title>
        <authorList>
            <person name="Gardner M.J."/>
            <person name="Bishop R."/>
            <person name="Shah T."/>
            <person name="de Villiers E.P."/>
            <person name="Carlton J.M."/>
            <person name="Hall N."/>
            <person name="Ren Q."/>
            <person name="Paulsen I.T."/>
            <person name="Pain A."/>
            <person name="Berriman M."/>
            <person name="Wilson R.J.M."/>
            <person name="Sato S."/>
            <person name="Ralph S.A."/>
            <person name="Mann D.J."/>
            <person name="Xiong Z."/>
            <person name="Shallom S.J."/>
            <person name="Weidman J."/>
            <person name="Jiang L."/>
            <person name="Lynn J."/>
            <person name="Weaver B."/>
            <person name="Shoaibi A."/>
            <person name="Domingo A.R."/>
            <person name="Wasawo D."/>
            <person name="Crabtree J."/>
            <person name="Wortman J.R."/>
            <person name="Haas B."/>
            <person name="Angiuoli S.V."/>
            <person name="Creasy T.H."/>
            <person name="Lu C."/>
            <person name="Suh B."/>
            <person name="Silva J.C."/>
            <person name="Utterback T.R."/>
            <person name="Feldblyum T.V."/>
            <person name="Pertea M."/>
            <person name="Allen J."/>
            <person name="Nierman W.C."/>
            <person name="Taracha E.L.N."/>
            <person name="Salzberg S.L."/>
            <person name="White O.R."/>
            <person name="Fitzhugh H.A."/>
            <person name="Morzaria S."/>
            <person name="Venter J.C."/>
            <person name="Fraser C.M."/>
            <person name="Nene V."/>
        </authorList>
    </citation>
    <scope>NUCLEOTIDE SEQUENCE [LARGE SCALE GENOMIC DNA]</scope>
    <source>
        <strain evidence="2 3">Muguga</strain>
    </source>
</reference>
<keyword evidence="1" id="KW-1133">Transmembrane helix</keyword>
<gene>
    <name evidence="2" type="ordered locus">TP01_1169</name>
</gene>
<keyword evidence="3" id="KW-1185">Reference proteome</keyword>
<evidence type="ECO:0000313" key="2">
    <source>
        <dbReference type="EMBL" id="EAN34407.1"/>
    </source>
</evidence>
<evidence type="ECO:0008006" key="4">
    <source>
        <dbReference type="Google" id="ProtNLM"/>
    </source>
</evidence>
<dbReference type="RefSeq" id="XP_766690.1">
    <property type="nucleotide sequence ID" value="XM_761597.1"/>
</dbReference>
<organism evidence="2 3">
    <name type="scientific">Theileria parva</name>
    <name type="common">East coast fever infection agent</name>
    <dbReference type="NCBI Taxonomy" id="5875"/>
    <lineage>
        <taxon>Eukaryota</taxon>
        <taxon>Sar</taxon>
        <taxon>Alveolata</taxon>
        <taxon>Apicomplexa</taxon>
        <taxon>Aconoidasida</taxon>
        <taxon>Piroplasmida</taxon>
        <taxon>Theileriidae</taxon>
        <taxon>Theileria</taxon>
    </lineage>
</organism>
<comment type="caution">
    <text evidence="2">The sequence shown here is derived from an EMBL/GenBank/DDBJ whole genome shotgun (WGS) entry which is preliminary data.</text>
</comment>
<dbReference type="InParanoid" id="Q4N6K1"/>
<dbReference type="EMBL" id="AAGK01000001">
    <property type="protein sequence ID" value="EAN34407.1"/>
    <property type="molecule type" value="Genomic_DNA"/>
</dbReference>
<keyword evidence="1" id="KW-0472">Membrane</keyword>
<sequence>MRIEDSKENFQKSFMLKLSKAKRSLVRLTKKTINVTGWTVWIIGTAAVTLVGPVIFHYDKECHLLEIQHQLLQAQQSASVPILN</sequence>
<dbReference type="Proteomes" id="UP000001949">
    <property type="component" value="Unassembled WGS sequence"/>
</dbReference>
<evidence type="ECO:0000256" key="1">
    <source>
        <dbReference type="SAM" id="Phobius"/>
    </source>
</evidence>
<dbReference type="FunCoup" id="Q4N6K1">
    <property type="interactions" value="6"/>
</dbReference>
<dbReference type="OMA" id="FHYDKEC"/>
<evidence type="ECO:0000313" key="3">
    <source>
        <dbReference type="Proteomes" id="UP000001949"/>
    </source>
</evidence>